<dbReference type="AlphaFoldDB" id="A0AA45KG25"/>
<dbReference type="Proteomes" id="UP000663608">
    <property type="component" value="Chromosome"/>
</dbReference>
<evidence type="ECO:0000313" key="1">
    <source>
        <dbReference type="EMBL" id="QSE76705.1"/>
    </source>
</evidence>
<accession>A0AA45KG25</accession>
<dbReference type="KEGG" id="lti:JW886_09700"/>
<dbReference type="RefSeq" id="WP_205871990.1">
    <property type="nucleotide sequence ID" value="NZ_CP070872.1"/>
</dbReference>
<evidence type="ECO:0000313" key="2">
    <source>
        <dbReference type="Proteomes" id="UP000663608"/>
    </source>
</evidence>
<gene>
    <name evidence="1" type="ORF">JW886_09700</name>
</gene>
<name>A0AA45KG25_9LACT</name>
<evidence type="ECO:0008006" key="3">
    <source>
        <dbReference type="Google" id="ProtNLM"/>
    </source>
</evidence>
<dbReference type="EMBL" id="CP070872">
    <property type="protein sequence ID" value="QSE76705.1"/>
    <property type="molecule type" value="Genomic_DNA"/>
</dbReference>
<protein>
    <recommendedName>
        <fullName evidence="3">Phage protein</fullName>
    </recommendedName>
</protein>
<keyword evidence="2" id="KW-1185">Reference proteome</keyword>
<sequence>MTKDELLDLILLNIERLGIVMNPTTLDQYAIINCEKCIGVYDPVSITPFILAHELIHAKYKDKQRHCDNDILSHEEKRANKEAILLLWEIYIEQGGNANYFPNFIEVSGCPFETSITYIKEIENICENLDCEEEKQPMFNGNLRSCAIDYISQFDVIQVIKIYDFLEAYNLSYNLYDKAITVFNELANQQEIAY</sequence>
<organism evidence="1 2">
    <name type="scientific">Lactococcus taiwanensis</name>
    <dbReference type="NCBI Taxonomy" id="1151742"/>
    <lineage>
        <taxon>Bacteria</taxon>
        <taxon>Bacillati</taxon>
        <taxon>Bacillota</taxon>
        <taxon>Bacilli</taxon>
        <taxon>Lactobacillales</taxon>
        <taxon>Streptococcaceae</taxon>
        <taxon>Lactococcus</taxon>
    </lineage>
</organism>
<reference evidence="1 2" key="1">
    <citation type="submission" date="2021-02" db="EMBL/GenBank/DDBJ databases">
        <title>Complete genome sequence of Lactococcus lactis strain K_LL004.</title>
        <authorList>
            <person name="Kim H.B."/>
        </authorList>
    </citation>
    <scope>NUCLEOTIDE SEQUENCE [LARGE SCALE GENOMIC DNA]</scope>
    <source>
        <strain evidence="1 2">K_LL004</strain>
    </source>
</reference>
<proteinExistence type="predicted"/>